<proteinExistence type="predicted"/>
<comment type="caution">
    <text evidence="2">The sequence shown here is derived from an EMBL/GenBank/DDBJ whole genome shotgun (WGS) entry which is preliminary data.</text>
</comment>
<evidence type="ECO:0000313" key="2">
    <source>
        <dbReference type="EMBL" id="CAF4535516.1"/>
    </source>
</evidence>
<sequence>MHACVILISEPVSIKINKDYSLHNVIGKGTAYGQWILDTEIGVDNIIYSISPYKKRWYEQGNTMNSFDEWSKSMRLVLSDACQEEWCKSLTVKDYIHHVLTVTQIYHLYIYFQISIDKLTNVLQMLPKLDSLEIYCFVYAGPDDPLLEDIQSLFDLVAKNRITKLYLKSIFLAEEIYLFMEIFQYINQLKVELIQSVDMESFVRDILLHSMMKPNSRLQFLCFCLEMADDLMVQKIKNMIENENLLFDFNIKRVMNEIHLQWN</sequence>
<dbReference type="Proteomes" id="UP000663851">
    <property type="component" value="Unassembled WGS sequence"/>
</dbReference>
<dbReference type="AlphaFoldDB" id="A0A820XJH5"/>
<accession>A0A820XJH5</accession>
<organism evidence="2 3">
    <name type="scientific">Rotaria socialis</name>
    <dbReference type="NCBI Taxonomy" id="392032"/>
    <lineage>
        <taxon>Eukaryota</taxon>
        <taxon>Metazoa</taxon>
        <taxon>Spiralia</taxon>
        <taxon>Gnathifera</taxon>
        <taxon>Rotifera</taxon>
        <taxon>Eurotatoria</taxon>
        <taxon>Bdelloidea</taxon>
        <taxon>Philodinida</taxon>
        <taxon>Philodinidae</taxon>
        <taxon>Rotaria</taxon>
    </lineage>
</organism>
<dbReference type="Proteomes" id="UP000663873">
    <property type="component" value="Unassembled WGS sequence"/>
</dbReference>
<protein>
    <submittedName>
        <fullName evidence="2">Uncharacterized protein</fullName>
    </submittedName>
</protein>
<gene>
    <name evidence="2" type="ORF">HFQ381_LOCUS29999</name>
    <name evidence="1" type="ORF">UJA718_LOCUS9263</name>
</gene>
<evidence type="ECO:0000313" key="4">
    <source>
        <dbReference type="Proteomes" id="UP000663873"/>
    </source>
</evidence>
<dbReference type="EMBL" id="CAJOBP010001024">
    <property type="protein sequence ID" value="CAF4246370.1"/>
    <property type="molecule type" value="Genomic_DNA"/>
</dbReference>
<keyword evidence="4" id="KW-1185">Reference proteome</keyword>
<name>A0A820XJH5_9BILA</name>
<dbReference type="EMBL" id="CAJOBO010005035">
    <property type="protein sequence ID" value="CAF4535516.1"/>
    <property type="molecule type" value="Genomic_DNA"/>
</dbReference>
<evidence type="ECO:0000313" key="1">
    <source>
        <dbReference type="EMBL" id="CAF4246370.1"/>
    </source>
</evidence>
<reference evidence="2" key="1">
    <citation type="submission" date="2021-02" db="EMBL/GenBank/DDBJ databases">
        <authorList>
            <person name="Nowell W R."/>
        </authorList>
    </citation>
    <scope>NUCLEOTIDE SEQUENCE</scope>
</reference>
<evidence type="ECO:0000313" key="3">
    <source>
        <dbReference type="Proteomes" id="UP000663851"/>
    </source>
</evidence>